<feature type="compositionally biased region" description="Basic and acidic residues" evidence="1">
    <location>
        <begin position="15"/>
        <end position="24"/>
    </location>
</feature>
<feature type="region of interest" description="Disordered" evidence="1">
    <location>
        <begin position="1"/>
        <end position="24"/>
    </location>
</feature>
<dbReference type="EMBL" id="CP007145">
    <property type="protein sequence ID" value="AHJ99254.1"/>
    <property type="molecule type" value="Genomic_DNA"/>
</dbReference>
<organism evidence="2 3">
    <name type="scientific">Hymenobacter swuensis DY53</name>
    <dbReference type="NCBI Taxonomy" id="1227739"/>
    <lineage>
        <taxon>Bacteria</taxon>
        <taxon>Pseudomonadati</taxon>
        <taxon>Bacteroidota</taxon>
        <taxon>Cytophagia</taxon>
        <taxon>Cytophagales</taxon>
        <taxon>Hymenobacteraceae</taxon>
        <taxon>Hymenobacter</taxon>
    </lineage>
</organism>
<gene>
    <name evidence="2" type="ORF">Hsw_3659</name>
</gene>
<dbReference type="STRING" id="1227739.Hsw_3659"/>
<keyword evidence="3" id="KW-1185">Reference proteome</keyword>
<evidence type="ECO:0000313" key="2">
    <source>
        <dbReference type="EMBL" id="AHJ99254.1"/>
    </source>
</evidence>
<name>W8F1H5_9BACT</name>
<dbReference type="HOGENOM" id="CLU_3234649_0_0_10"/>
<evidence type="ECO:0000313" key="3">
    <source>
        <dbReference type="Proteomes" id="UP000019423"/>
    </source>
</evidence>
<dbReference type="Proteomes" id="UP000019423">
    <property type="component" value="Chromosome"/>
</dbReference>
<dbReference type="PATRIC" id="fig|1227739.3.peg.3816"/>
<dbReference type="AlphaFoldDB" id="W8F1H5"/>
<sequence>MNTTARAANAPARRVNAEEADKGPQKRVCAGKTVVSGRGWWVG</sequence>
<accession>W8F1H5</accession>
<proteinExistence type="predicted"/>
<protein>
    <submittedName>
        <fullName evidence="2">Uncharacterized protein</fullName>
    </submittedName>
</protein>
<dbReference type="KEGG" id="hsw:Hsw_3659"/>
<feature type="compositionally biased region" description="Low complexity" evidence="1">
    <location>
        <begin position="1"/>
        <end position="14"/>
    </location>
</feature>
<reference evidence="2 3" key="1">
    <citation type="submission" date="2014-01" db="EMBL/GenBank/DDBJ databases">
        <title>Complete genome sequence of ionizing-radiation resistance bacterium Hymenobacter swuensis DY53.</title>
        <authorList>
            <person name="Jung J.-H."/>
            <person name="Jeong S.-W."/>
            <person name="Joe M.-H."/>
            <person name="Cho y.-j."/>
            <person name="Kim M.-K."/>
            <person name="Lim S.-Y."/>
        </authorList>
    </citation>
    <scope>NUCLEOTIDE SEQUENCE [LARGE SCALE GENOMIC DNA]</scope>
    <source>
        <strain evidence="2 3">DY53</strain>
    </source>
</reference>
<evidence type="ECO:0000256" key="1">
    <source>
        <dbReference type="SAM" id="MobiDB-lite"/>
    </source>
</evidence>